<feature type="region of interest" description="Disordered" evidence="1">
    <location>
        <begin position="41"/>
        <end position="63"/>
    </location>
</feature>
<name>A0A935CCG8_9MICO</name>
<organism evidence="3 4">
    <name type="scientific">Candidatus Phosphoribacter hodrii</name>
    <dbReference type="NCBI Taxonomy" id="2953743"/>
    <lineage>
        <taxon>Bacteria</taxon>
        <taxon>Bacillati</taxon>
        <taxon>Actinomycetota</taxon>
        <taxon>Actinomycetes</taxon>
        <taxon>Micrococcales</taxon>
        <taxon>Dermatophilaceae</taxon>
        <taxon>Candidatus Phosphoribacter</taxon>
    </lineage>
</organism>
<dbReference type="EMBL" id="JADIXZ010000001">
    <property type="protein sequence ID" value="MBK6299883.1"/>
    <property type="molecule type" value="Genomic_DNA"/>
</dbReference>
<accession>A0A935CCG8</accession>
<keyword evidence="2" id="KW-0472">Membrane</keyword>
<reference evidence="3 4" key="1">
    <citation type="submission" date="2020-10" db="EMBL/GenBank/DDBJ databases">
        <title>Connecting structure to function with the recovery of over 1000 high-quality activated sludge metagenome-assembled genomes encoding full-length rRNA genes using long-read sequencing.</title>
        <authorList>
            <person name="Singleton C.M."/>
            <person name="Petriglieri F."/>
            <person name="Kristensen J.M."/>
            <person name="Kirkegaard R.H."/>
            <person name="Michaelsen T.Y."/>
            <person name="Andersen M.H."/>
            <person name="Karst S.M."/>
            <person name="Dueholm M.S."/>
            <person name="Nielsen P.H."/>
            <person name="Albertsen M."/>
        </authorList>
    </citation>
    <scope>NUCLEOTIDE SEQUENCE [LARGE SCALE GENOMIC DNA]</scope>
    <source>
        <strain evidence="3">AalE_18-Q3-R2-46_BAT3C.188</strain>
    </source>
</reference>
<keyword evidence="2" id="KW-1133">Transmembrane helix</keyword>
<feature type="transmembrane region" description="Helical" evidence="2">
    <location>
        <begin position="6"/>
        <end position="26"/>
    </location>
</feature>
<evidence type="ECO:0000313" key="4">
    <source>
        <dbReference type="Proteomes" id="UP000718281"/>
    </source>
</evidence>
<proteinExistence type="predicted"/>
<evidence type="ECO:0000256" key="1">
    <source>
        <dbReference type="SAM" id="MobiDB-lite"/>
    </source>
</evidence>
<evidence type="ECO:0000313" key="3">
    <source>
        <dbReference type="EMBL" id="MBK6299883.1"/>
    </source>
</evidence>
<comment type="caution">
    <text evidence="3">The sequence shown here is derived from an EMBL/GenBank/DDBJ whole genome shotgun (WGS) entry which is preliminary data.</text>
</comment>
<gene>
    <name evidence="3" type="ORF">IPF40_02115</name>
</gene>
<protein>
    <submittedName>
        <fullName evidence="3">Lysyl-tRNA synthetase</fullName>
    </submittedName>
</protein>
<sequence>MWDAIYPYLAAILPTIGLLVIAYVVFKTIFEADRRERKAVAEWERSHDASPISSTDDESRPAT</sequence>
<evidence type="ECO:0000256" key="2">
    <source>
        <dbReference type="SAM" id="Phobius"/>
    </source>
</evidence>
<dbReference type="Proteomes" id="UP000718281">
    <property type="component" value="Unassembled WGS sequence"/>
</dbReference>
<keyword evidence="2" id="KW-0812">Transmembrane</keyword>
<dbReference type="AlphaFoldDB" id="A0A935CCG8"/>